<feature type="region of interest" description="Disordered" evidence="1">
    <location>
        <begin position="453"/>
        <end position="526"/>
    </location>
</feature>
<protein>
    <recommendedName>
        <fullName evidence="2">Flagellar hook-length control protein-like C-terminal domain-containing protein</fullName>
    </recommendedName>
</protein>
<organism evidence="3 4">
    <name type="scientific">Melioribacter roseus (strain DSM 23840 / JCM 17771 / VKM B-2668 / P3M-2)</name>
    <dbReference type="NCBI Taxonomy" id="1191523"/>
    <lineage>
        <taxon>Bacteria</taxon>
        <taxon>Pseudomonadati</taxon>
        <taxon>Ignavibacteriota</taxon>
        <taxon>Ignavibacteria</taxon>
        <taxon>Ignavibacteriales</taxon>
        <taxon>Melioribacteraceae</taxon>
        <taxon>Melioribacter</taxon>
    </lineage>
</organism>
<evidence type="ECO:0000256" key="1">
    <source>
        <dbReference type="SAM" id="MobiDB-lite"/>
    </source>
</evidence>
<sequence>MMNFNPLFIDNNLSGLGLGALQQSGKTSAGQGTKNYLFADIIKVYEEELNVANSKLGNDLLVNLEGLKDFIVTKTDTKIIDGFQNSLNNLEELSIVSNSNSVNIEDAKISSKIFVLTPDNLLAFLGSINNIISESESPQTKSEPGGALFYLNDFKNSLPTEDDSNKQLLDIKKLFSVMSNKESVKFNFTTNGEKLTVAISQLYDKGDKPEQKRDNTAGADGSETNSEKLALSQNLLLNIAGFSELEKVGAEYYKIEIVHIHKGEQKIFDINTGQIREPEINNREILTNKNTSLNESSENIYKTDNNSDKIAGEIKPVAKNNDEQKTQKTEIQGIDLSKLNLKDLDTELTKEEFHKIQEVLNSKERKIDSTGKVYSKIITSEENKTIAEFNPPVVKKESTAKIKLSENLKESLTDNDGVKKNIPEIKVESNKTDARINSENPDKPVEQKIQIDKPEASPQVKIGNENKIETKTESNSSSNINAEEANAVKKETNLSKDEKEFDRQKEQNVETKETAVKEQKETDRKQPLNDQFAKELNKQHDNLIHKTDNQVERVNAGDNQPKIENGSVKNENLKEAFKIVKAAEVISEIVKSVDGTKQHLSFKLEPESLGKLTVSIDYVNNKLHAHIEVENEQIKQFVQSNLDQLKNNLQNNGVQVNSINVGLNNNEQKNTKYVNPKRKFHGKIADVKTEDVPEVKKMMGYNTYDFLV</sequence>
<dbReference type="Pfam" id="PF02120">
    <property type="entry name" value="Flg_hook"/>
    <property type="match status" value="1"/>
</dbReference>
<dbReference type="RefSeq" id="WP_014856797.1">
    <property type="nucleotide sequence ID" value="NC_018178.1"/>
</dbReference>
<dbReference type="STRING" id="1191523.MROS_2135"/>
<evidence type="ECO:0000313" key="3">
    <source>
        <dbReference type="EMBL" id="AFN75365.1"/>
    </source>
</evidence>
<dbReference type="AlphaFoldDB" id="I6Z864"/>
<feature type="compositionally biased region" description="Basic and acidic residues" evidence="1">
    <location>
        <begin position="486"/>
        <end position="526"/>
    </location>
</feature>
<dbReference type="Gene3D" id="3.30.750.140">
    <property type="match status" value="1"/>
</dbReference>
<dbReference type="Proteomes" id="UP000009011">
    <property type="component" value="Chromosome"/>
</dbReference>
<feature type="compositionally biased region" description="Low complexity" evidence="1">
    <location>
        <begin position="473"/>
        <end position="485"/>
    </location>
</feature>
<evidence type="ECO:0000259" key="2">
    <source>
        <dbReference type="Pfam" id="PF02120"/>
    </source>
</evidence>
<evidence type="ECO:0000313" key="4">
    <source>
        <dbReference type="Proteomes" id="UP000009011"/>
    </source>
</evidence>
<feature type="region of interest" description="Disordered" evidence="1">
    <location>
        <begin position="206"/>
        <end position="225"/>
    </location>
</feature>
<feature type="compositionally biased region" description="Basic and acidic residues" evidence="1">
    <location>
        <begin position="206"/>
        <end position="215"/>
    </location>
</feature>
<proteinExistence type="predicted"/>
<name>I6Z864_MELRP</name>
<accession>I6Z864</accession>
<dbReference type="HOGENOM" id="CLU_389716_0_0_10"/>
<reference evidence="3 4" key="1">
    <citation type="journal article" date="2013" name="PLoS ONE">
        <title>Genomic analysis of Melioribacter roseus, facultatively anaerobic organotrophic bacterium representing a novel deep lineage within Bacteriodetes/Chlorobi group.</title>
        <authorList>
            <person name="Kadnikov V.V."/>
            <person name="Mardanov A.V."/>
            <person name="Podosokorskaya O.A."/>
            <person name="Gavrilov S.N."/>
            <person name="Kublanov I.V."/>
            <person name="Beletsky A.V."/>
            <person name="Bonch-Osmolovskaya E.A."/>
            <person name="Ravin N.V."/>
        </authorList>
    </citation>
    <scope>NUCLEOTIDE SEQUENCE [LARGE SCALE GENOMIC DNA]</scope>
    <source>
        <strain evidence="4">JCM 17771 / P3M-2</strain>
    </source>
</reference>
<keyword evidence="4" id="KW-1185">Reference proteome</keyword>
<gene>
    <name evidence="3" type="ordered locus">MROS_2135</name>
</gene>
<dbReference type="CDD" id="cd17470">
    <property type="entry name" value="T3SS_Flik_C"/>
    <property type="match status" value="1"/>
</dbReference>
<dbReference type="KEGG" id="mro:MROS_2135"/>
<dbReference type="EMBL" id="CP003557">
    <property type="protein sequence ID" value="AFN75365.1"/>
    <property type="molecule type" value="Genomic_DNA"/>
</dbReference>
<dbReference type="eggNOG" id="COG3144">
    <property type="taxonomic scope" value="Bacteria"/>
</dbReference>
<dbReference type="InterPro" id="IPR038610">
    <property type="entry name" value="FliK-like_C_sf"/>
</dbReference>
<dbReference type="InterPro" id="IPR021136">
    <property type="entry name" value="Flagellar_hook_control-like_C"/>
</dbReference>
<feature type="domain" description="Flagellar hook-length control protein-like C-terminal" evidence="2">
    <location>
        <begin position="591"/>
        <end position="668"/>
    </location>
</feature>